<dbReference type="InterPro" id="IPR039391">
    <property type="entry name" value="Phytocyanin-like"/>
</dbReference>
<dbReference type="InterPro" id="IPR003245">
    <property type="entry name" value="Phytocyanin_dom"/>
</dbReference>
<dbReference type="GO" id="GO:0009055">
    <property type="term" value="F:electron transfer activity"/>
    <property type="evidence" value="ECO:0007669"/>
    <property type="project" value="InterPro"/>
</dbReference>
<dbReference type="PANTHER" id="PTHR33021">
    <property type="entry name" value="BLUE COPPER PROTEIN"/>
    <property type="match status" value="1"/>
</dbReference>
<comment type="caution">
    <text evidence="5">The sequence shown here is derived from an EMBL/GenBank/DDBJ whole genome shotgun (WGS) entry which is preliminary data.</text>
</comment>
<accession>A0A9Q0C951</accession>
<keyword evidence="6" id="KW-1185">Reference proteome</keyword>
<keyword evidence="3" id="KW-1133">Transmembrane helix</keyword>
<sequence>MKTTRCRSSKLKGISGTEKTNTIDGCLLFSFIRHLISFVLVSSNSTSFALDEQRKLTKKRKMAKEILLVLASISCLLVASTAQPSHVVHIVGGAKGWFTPPNTTFYDEWAAKKKFTVGDKLMFLFHSSVYNIMQVTKEDFDNCDDRHVMNRWIIGPAFINLTQPGMHYYYDSIGLHCEAGQKLKINVTVGDHAMAASGAHVTTPKLIGLFGLFTYLAYLLFM</sequence>
<evidence type="ECO:0000313" key="6">
    <source>
        <dbReference type="Proteomes" id="UP001151287"/>
    </source>
</evidence>
<dbReference type="Proteomes" id="UP001151287">
    <property type="component" value="Unassembled WGS sequence"/>
</dbReference>
<keyword evidence="2" id="KW-0325">Glycoprotein</keyword>
<keyword evidence="1" id="KW-1015">Disulfide bond</keyword>
<evidence type="ECO:0000313" key="5">
    <source>
        <dbReference type="EMBL" id="KAJ1689596.1"/>
    </source>
</evidence>
<dbReference type="SUPFAM" id="SSF49503">
    <property type="entry name" value="Cupredoxins"/>
    <property type="match status" value="1"/>
</dbReference>
<feature type="domain" description="Phytocyanin" evidence="4">
    <location>
        <begin position="87"/>
        <end position="189"/>
    </location>
</feature>
<keyword evidence="3" id="KW-0472">Membrane</keyword>
<dbReference type="PANTHER" id="PTHR33021:SF264">
    <property type="entry name" value="OS05G0570900 PROTEIN"/>
    <property type="match status" value="1"/>
</dbReference>
<proteinExistence type="predicted"/>
<dbReference type="InterPro" id="IPR008972">
    <property type="entry name" value="Cupredoxin"/>
</dbReference>
<gene>
    <name evidence="5" type="ORF">LUZ63_013751</name>
</gene>
<feature type="transmembrane region" description="Helical" evidence="3">
    <location>
        <begin position="62"/>
        <end position="82"/>
    </location>
</feature>
<dbReference type="PROSITE" id="PS51485">
    <property type="entry name" value="PHYTOCYANIN"/>
    <property type="match status" value="1"/>
</dbReference>
<evidence type="ECO:0000256" key="3">
    <source>
        <dbReference type="SAM" id="Phobius"/>
    </source>
</evidence>
<reference evidence="5" key="1">
    <citation type="journal article" date="2022" name="Cell">
        <title>Repeat-based holocentromeres influence genome architecture and karyotype evolution.</title>
        <authorList>
            <person name="Hofstatter P.G."/>
            <person name="Thangavel G."/>
            <person name="Lux T."/>
            <person name="Neumann P."/>
            <person name="Vondrak T."/>
            <person name="Novak P."/>
            <person name="Zhang M."/>
            <person name="Costa L."/>
            <person name="Castellani M."/>
            <person name="Scott A."/>
            <person name="Toegelov H."/>
            <person name="Fuchs J."/>
            <person name="Mata-Sucre Y."/>
            <person name="Dias Y."/>
            <person name="Vanzela A.L.L."/>
            <person name="Huettel B."/>
            <person name="Almeida C.C.S."/>
            <person name="Simkova H."/>
            <person name="Souza G."/>
            <person name="Pedrosa-Harand A."/>
            <person name="Macas J."/>
            <person name="Mayer K.F.X."/>
            <person name="Houben A."/>
            <person name="Marques A."/>
        </authorList>
    </citation>
    <scope>NUCLEOTIDE SEQUENCE</scope>
    <source>
        <strain evidence="5">RhyBre1mFocal</strain>
    </source>
</reference>
<evidence type="ECO:0000259" key="4">
    <source>
        <dbReference type="PROSITE" id="PS51485"/>
    </source>
</evidence>
<evidence type="ECO:0000256" key="2">
    <source>
        <dbReference type="ARBA" id="ARBA00023180"/>
    </source>
</evidence>
<dbReference type="EMBL" id="JAMQYH010000004">
    <property type="protein sequence ID" value="KAJ1689596.1"/>
    <property type="molecule type" value="Genomic_DNA"/>
</dbReference>
<dbReference type="Gene3D" id="2.60.40.420">
    <property type="entry name" value="Cupredoxins - blue copper proteins"/>
    <property type="match status" value="1"/>
</dbReference>
<feature type="transmembrane region" description="Helical" evidence="3">
    <location>
        <begin position="203"/>
        <end position="221"/>
    </location>
</feature>
<keyword evidence="3" id="KW-0812">Transmembrane</keyword>
<organism evidence="5 6">
    <name type="scientific">Rhynchospora breviuscula</name>
    <dbReference type="NCBI Taxonomy" id="2022672"/>
    <lineage>
        <taxon>Eukaryota</taxon>
        <taxon>Viridiplantae</taxon>
        <taxon>Streptophyta</taxon>
        <taxon>Embryophyta</taxon>
        <taxon>Tracheophyta</taxon>
        <taxon>Spermatophyta</taxon>
        <taxon>Magnoliopsida</taxon>
        <taxon>Liliopsida</taxon>
        <taxon>Poales</taxon>
        <taxon>Cyperaceae</taxon>
        <taxon>Cyperoideae</taxon>
        <taxon>Rhynchosporeae</taxon>
        <taxon>Rhynchospora</taxon>
    </lineage>
</organism>
<protein>
    <recommendedName>
        <fullName evidence="4">Phytocyanin domain-containing protein</fullName>
    </recommendedName>
</protein>
<dbReference type="Pfam" id="PF02298">
    <property type="entry name" value="Cu_bind_like"/>
    <property type="match status" value="1"/>
</dbReference>
<dbReference type="AlphaFoldDB" id="A0A9Q0C951"/>
<dbReference type="OrthoDB" id="1916408at2759"/>
<name>A0A9Q0C951_9POAL</name>
<dbReference type="GO" id="GO:0005886">
    <property type="term" value="C:plasma membrane"/>
    <property type="evidence" value="ECO:0007669"/>
    <property type="project" value="TreeGrafter"/>
</dbReference>
<dbReference type="FunFam" id="2.60.40.420:FF:000034">
    <property type="entry name" value="Cupredoxin superfamily protein"/>
    <property type="match status" value="1"/>
</dbReference>
<evidence type="ECO:0000256" key="1">
    <source>
        <dbReference type="ARBA" id="ARBA00023157"/>
    </source>
</evidence>